<sequence>MNSTGIQGYRDFLARRDGEADLLNRRLANREQFFHQLEANPVRSAHAIDQQKFLRNLRRRRPEAGLDRKMLFLLATAKLNQAERFGVGLGETYGRNSGQDVPPENVYLELEEHYHTRLLAYALDIFDLTFQVVPPPFVMRQFVKTGVFLPERLSFLFVGAAEMAGCIMFDELRRIGIDLFSDEPEVAERIELLYSEILTDEIGHVGYCASRCTAGERAIMRRIYPLIGRMFARQTAEISMLIDPKALHARLDRPFNVEELTADLDNETYLVTHP</sequence>
<comment type="caution">
    <text evidence="1">The sequence shown here is derived from an EMBL/GenBank/DDBJ whole genome shotgun (WGS) entry which is preliminary data.</text>
</comment>
<dbReference type="EMBL" id="LQPH01000002">
    <property type="protein sequence ID" value="ORW35746.1"/>
    <property type="molecule type" value="Genomic_DNA"/>
</dbReference>
<dbReference type="OrthoDB" id="4606606at2"/>
<name>A0A0F5NCU7_9MYCO</name>
<evidence type="ECO:0008006" key="3">
    <source>
        <dbReference type="Google" id="ProtNLM"/>
    </source>
</evidence>
<evidence type="ECO:0000313" key="1">
    <source>
        <dbReference type="EMBL" id="ORW35746.1"/>
    </source>
</evidence>
<protein>
    <recommendedName>
        <fullName evidence="3">Ferritin-like domain-containing protein</fullName>
    </recommendedName>
</protein>
<organism evidence="1 2">
    <name type="scientific">Mycobacterium nebraskense</name>
    <dbReference type="NCBI Taxonomy" id="244292"/>
    <lineage>
        <taxon>Bacteria</taxon>
        <taxon>Bacillati</taxon>
        <taxon>Actinomycetota</taxon>
        <taxon>Actinomycetes</taxon>
        <taxon>Mycobacteriales</taxon>
        <taxon>Mycobacteriaceae</taxon>
        <taxon>Mycobacterium</taxon>
    </lineage>
</organism>
<gene>
    <name evidence="1" type="ORF">AWC17_00460</name>
</gene>
<evidence type="ECO:0000313" key="2">
    <source>
        <dbReference type="Proteomes" id="UP000193781"/>
    </source>
</evidence>
<accession>A0A0F5NCU7</accession>
<keyword evidence="2" id="KW-1185">Reference proteome</keyword>
<dbReference type="RefSeq" id="WP_046183708.1">
    <property type="nucleotide sequence ID" value="NZ_JACKSS010000106.1"/>
</dbReference>
<reference evidence="1 2" key="1">
    <citation type="submission" date="2016-01" db="EMBL/GenBank/DDBJ databases">
        <title>The new phylogeny of the genus Mycobacterium.</title>
        <authorList>
            <person name="Tarcisio F."/>
            <person name="Conor M."/>
            <person name="Antonella G."/>
            <person name="Elisabetta G."/>
            <person name="Giulia F.S."/>
            <person name="Sara T."/>
            <person name="Anna F."/>
            <person name="Clotilde B."/>
            <person name="Roberto B."/>
            <person name="Veronica D.S."/>
            <person name="Fabio R."/>
            <person name="Monica P."/>
            <person name="Olivier J."/>
            <person name="Enrico T."/>
            <person name="Nicola S."/>
        </authorList>
    </citation>
    <scope>NUCLEOTIDE SEQUENCE [LARGE SCALE GENOMIC DNA]</scope>
    <source>
        <strain evidence="1 2">DSM 44803</strain>
    </source>
</reference>
<dbReference type="STRING" id="244292.ABW17_28730"/>
<proteinExistence type="predicted"/>
<dbReference type="AlphaFoldDB" id="A0A0F5NCU7"/>
<dbReference type="Proteomes" id="UP000193781">
    <property type="component" value="Unassembled WGS sequence"/>
</dbReference>